<feature type="domain" description="Yip1" evidence="7">
    <location>
        <begin position="469"/>
        <end position="639"/>
    </location>
</feature>
<dbReference type="Proteomes" id="UP000000365">
    <property type="component" value="Chromosome"/>
</dbReference>
<comment type="subcellular location">
    <subcellularLocation>
        <location evidence="1">Membrane</location>
        <topology evidence="1">Multi-pass membrane protein</topology>
    </subcellularLocation>
</comment>
<feature type="transmembrane region" description="Helical" evidence="6">
    <location>
        <begin position="534"/>
        <end position="563"/>
    </location>
</feature>
<proteinExistence type="predicted"/>
<dbReference type="EMBL" id="CP000559">
    <property type="protein sequence ID" value="ABN06683.1"/>
    <property type="molecule type" value="Genomic_DNA"/>
</dbReference>
<dbReference type="Pfam" id="PF04893">
    <property type="entry name" value="Yip1"/>
    <property type="match status" value="1"/>
</dbReference>
<dbReference type="InterPro" id="IPR006977">
    <property type="entry name" value="Yip1_dom"/>
</dbReference>
<feature type="compositionally biased region" description="Basic and acidic residues" evidence="5">
    <location>
        <begin position="439"/>
        <end position="461"/>
    </location>
</feature>
<accession>A2SQS7</accession>
<evidence type="ECO:0000313" key="8">
    <source>
        <dbReference type="EMBL" id="ABN06683.1"/>
    </source>
</evidence>
<evidence type="ECO:0000256" key="6">
    <source>
        <dbReference type="SAM" id="Phobius"/>
    </source>
</evidence>
<evidence type="ECO:0000256" key="4">
    <source>
        <dbReference type="ARBA" id="ARBA00023136"/>
    </source>
</evidence>
<evidence type="ECO:0000256" key="5">
    <source>
        <dbReference type="SAM" id="MobiDB-lite"/>
    </source>
</evidence>
<evidence type="ECO:0000256" key="1">
    <source>
        <dbReference type="ARBA" id="ARBA00004141"/>
    </source>
</evidence>
<feature type="transmembrane region" description="Helical" evidence="6">
    <location>
        <begin position="584"/>
        <end position="603"/>
    </location>
</feature>
<dbReference type="eggNOG" id="arCOG03630">
    <property type="taxonomic scope" value="Archaea"/>
</dbReference>
<keyword evidence="2 6" id="KW-0812">Transmembrane</keyword>
<keyword evidence="9" id="KW-1185">Reference proteome</keyword>
<feature type="transmembrane region" description="Helical" evidence="6">
    <location>
        <begin position="490"/>
        <end position="514"/>
    </location>
</feature>
<dbReference type="HOGENOM" id="CLU_424921_0_0_2"/>
<dbReference type="STRING" id="410358.Mlab_0509"/>
<feature type="region of interest" description="Disordered" evidence="5">
    <location>
        <begin position="425"/>
        <end position="462"/>
    </location>
</feature>
<organism evidence="8 9">
    <name type="scientific">Methanocorpusculum labreanum (strain ATCC 43576 / DSM 4855 / Z)</name>
    <dbReference type="NCBI Taxonomy" id="410358"/>
    <lineage>
        <taxon>Archaea</taxon>
        <taxon>Methanobacteriati</taxon>
        <taxon>Methanobacteriota</taxon>
        <taxon>Stenosarchaea group</taxon>
        <taxon>Methanomicrobia</taxon>
        <taxon>Methanomicrobiales</taxon>
        <taxon>Methanocorpusculaceae</taxon>
        <taxon>Methanocorpusculum</taxon>
    </lineage>
</organism>
<keyword evidence="3 6" id="KW-1133">Transmembrane helix</keyword>
<keyword evidence="4 6" id="KW-0472">Membrane</keyword>
<protein>
    <recommendedName>
        <fullName evidence="7">Yip1 domain-containing protein</fullName>
    </recommendedName>
</protein>
<evidence type="ECO:0000259" key="7">
    <source>
        <dbReference type="Pfam" id="PF04893"/>
    </source>
</evidence>
<evidence type="ECO:0000256" key="2">
    <source>
        <dbReference type="ARBA" id="ARBA00022692"/>
    </source>
</evidence>
<feature type="transmembrane region" description="Helical" evidence="6">
    <location>
        <begin position="623"/>
        <end position="642"/>
    </location>
</feature>
<evidence type="ECO:0000256" key="3">
    <source>
        <dbReference type="ARBA" id="ARBA00022989"/>
    </source>
</evidence>
<reference evidence="8 9" key="1">
    <citation type="journal article" date="2009" name="Stand. Genomic Sci.">
        <title>Complete genome sequence of Methanocorpusculum labreanum type strain Z.</title>
        <authorList>
            <person name="Anderson I.J."/>
            <person name="Sieprawska-Lupa M."/>
            <person name="Goltsman E."/>
            <person name="Lapidus A."/>
            <person name="Copeland A."/>
            <person name="Glavina Del Rio T."/>
            <person name="Tice H."/>
            <person name="Dalin E."/>
            <person name="Barry K."/>
            <person name="Pitluck S."/>
            <person name="Hauser L."/>
            <person name="Land M."/>
            <person name="Lucas S."/>
            <person name="Richardson P."/>
            <person name="Whitman W.B."/>
            <person name="Kyrpides N.C."/>
        </authorList>
    </citation>
    <scope>NUCLEOTIDE SEQUENCE [LARGE SCALE GENOMIC DNA]</scope>
    <source>
        <strain evidence="9">ATCC 43576 / DSM 4855 / Z</strain>
    </source>
</reference>
<feature type="region of interest" description="Disordered" evidence="5">
    <location>
        <begin position="107"/>
        <end position="136"/>
    </location>
</feature>
<dbReference type="GO" id="GO:0016020">
    <property type="term" value="C:membrane"/>
    <property type="evidence" value="ECO:0007669"/>
    <property type="project" value="UniProtKB-SubCell"/>
</dbReference>
<dbReference type="AlphaFoldDB" id="A2SQS7"/>
<evidence type="ECO:0000313" key="9">
    <source>
        <dbReference type="Proteomes" id="UP000000365"/>
    </source>
</evidence>
<gene>
    <name evidence="8" type="ordered locus">Mlab_0509</name>
</gene>
<sequence>MPPVEMHANEVQHYASPILVKNRQFFATLTSERLIIEGGPSPREFKVSSILSAHPCKLETGEPGLKLIISTPEGQKEMIWGFPVDAKFKAGEQEAWADQIARAGGEKPFAEGKSEGAGPQNAPVPRRQTQERKPAVPEPEIPAIRIRPDFVSGESVAIETAGVRVKRTFYTIYLTNIRLILQNTAGKIGREFAIAELMDAASFETEAGEPAIALSVGSQTGAKQMVMSFPTESARVAWMQELKAKLPVRQTLISAAPEPMVVTCTGLFSPDAGERVALSTGGVRIKRNYVTLHLTNTRLVIEGKSSILGEFALNTLARAIRLAGEVGEPGIALQIVGREGEKELHLLFSGMPDRELWIQKLSEIIPEEDQSVYAPESAQYTVTTVSPPSQRNSQDMYCPACGARNHVDDEVCALCGSLLHPGLMSAESSRSPARREKRTKAERSAGREKPAKRDRREKPEKMPYNGGVIGFLTRPSDAYSYYMRERPRDALGMFLLSGALWAVLTVLMITYVAPIVLRISVTDYPIFSALQTDLMLLVLFILVLYVIWLIAVLIQALVTGITARVCEPEVRFSEITAIVMRSTLSYAVIGWIPILGQFAASIWSAAVTWKGLAAGQNMRAGQAAVSAFLGMILVYVLMFAVGSI</sequence>
<dbReference type="KEGG" id="mla:Mlab_0509"/>
<name>A2SQS7_METLZ</name>